<proteinExistence type="predicted"/>
<protein>
    <recommendedName>
        <fullName evidence="1">Transcription regulator Rua1 C-terminal domain-containing protein</fullName>
    </recommendedName>
</protein>
<dbReference type="GeneID" id="30176627"/>
<name>A0A1E3NQ67_9ASCO</name>
<organism evidence="2 3">
    <name type="scientific">Pichia membranifaciens NRRL Y-2026</name>
    <dbReference type="NCBI Taxonomy" id="763406"/>
    <lineage>
        <taxon>Eukaryota</taxon>
        <taxon>Fungi</taxon>
        <taxon>Dikarya</taxon>
        <taxon>Ascomycota</taxon>
        <taxon>Saccharomycotina</taxon>
        <taxon>Pichiomycetes</taxon>
        <taxon>Pichiales</taxon>
        <taxon>Pichiaceae</taxon>
        <taxon>Pichia</taxon>
    </lineage>
</organism>
<dbReference type="OrthoDB" id="3988936at2759"/>
<dbReference type="RefSeq" id="XP_019019360.1">
    <property type="nucleotide sequence ID" value="XM_019159940.1"/>
</dbReference>
<keyword evidence="3" id="KW-1185">Reference proteome</keyword>
<sequence>MSFNCPLSNGELEEKKVQQESKELLTEFDAMPKAPTKVYFPESEFLAKQPSMIRLNRLVETKLRLKIHGFDNLAQRQVAISEGKYNRVARYRKKLARVDNTNSNQGRGVCREVVSEREQQCWWKIVLSPYFRENKRKSRMIYRLNECHSMRSMACLMGCIGAIIPNNLTLRHFLEFHGRYGWSYSTNPAQKMEMLPLRWLGEQANFLEPLVLRYRTDSSGRRLGFEGLCPYCPMQHEDRLNGYDSLFFNLRSCSYEAHLARKHGVYGSGEELSPPVFVQKDFEAKFVCMECQRVNSISGGPLDANSFQLEYFRHCVNSHYRRKSAGSANVQFQRH</sequence>
<dbReference type="AlphaFoldDB" id="A0A1E3NQ67"/>
<evidence type="ECO:0000313" key="3">
    <source>
        <dbReference type="Proteomes" id="UP000094455"/>
    </source>
</evidence>
<dbReference type="Pfam" id="PF14616">
    <property type="entry name" value="Rua1_C"/>
    <property type="match status" value="1"/>
</dbReference>
<dbReference type="InterPro" id="IPR028012">
    <property type="entry name" value="Rua1_C"/>
</dbReference>
<gene>
    <name evidence="2" type="ORF">PICMEDRAFT_125338</name>
</gene>
<dbReference type="EMBL" id="KV454002">
    <property type="protein sequence ID" value="ODQ48247.1"/>
    <property type="molecule type" value="Genomic_DNA"/>
</dbReference>
<evidence type="ECO:0000259" key="1">
    <source>
        <dbReference type="Pfam" id="PF14616"/>
    </source>
</evidence>
<dbReference type="Proteomes" id="UP000094455">
    <property type="component" value="Unassembled WGS sequence"/>
</dbReference>
<evidence type="ECO:0000313" key="2">
    <source>
        <dbReference type="EMBL" id="ODQ48247.1"/>
    </source>
</evidence>
<feature type="domain" description="Transcription regulator Rua1 C-terminal" evidence="1">
    <location>
        <begin position="204"/>
        <end position="319"/>
    </location>
</feature>
<reference evidence="2 3" key="1">
    <citation type="journal article" date="2016" name="Proc. Natl. Acad. Sci. U.S.A.">
        <title>Comparative genomics of biotechnologically important yeasts.</title>
        <authorList>
            <person name="Riley R."/>
            <person name="Haridas S."/>
            <person name="Wolfe K.H."/>
            <person name="Lopes M.R."/>
            <person name="Hittinger C.T."/>
            <person name="Goeker M."/>
            <person name="Salamov A.A."/>
            <person name="Wisecaver J.H."/>
            <person name="Long T.M."/>
            <person name="Calvey C.H."/>
            <person name="Aerts A.L."/>
            <person name="Barry K.W."/>
            <person name="Choi C."/>
            <person name="Clum A."/>
            <person name="Coughlan A.Y."/>
            <person name="Deshpande S."/>
            <person name="Douglass A.P."/>
            <person name="Hanson S.J."/>
            <person name="Klenk H.-P."/>
            <person name="LaButti K.M."/>
            <person name="Lapidus A."/>
            <person name="Lindquist E.A."/>
            <person name="Lipzen A.M."/>
            <person name="Meier-Kolthoff J.P."/>
            <person name="Ohm R.A."/>
            <person name="Otillar R.P."/>
            <person name="Pangilinan J.L."/>
            <person name="Peng Y."/>
            <person name="Rokas A."/>
            <person name="Rosa C.A."/>
            <person name="Scheuner C."/>
            <person name="Sibirny A.A."/>
            <person name="Slot J.C."/>
            <person name="Stielow J.B."/>
            <person name="Sun H."/>
            <person name="Kurtzman C.P."/>
            <person name="Blackwell M."/>
            <person name="Grigoriev I.V."/>
            <person name="Jeffries T.W."/>
        </authorList>
    </citation>
    <scope>NUCLEOTIDE SEQUENCE [LARGE SCALE GENOMIC DNA]</scope>
    <source>
        <strain evidence="2 3">NRRL Y-2026</strain>
    </source>
</reference>
<accession>A0A1E3NQ67</accession>